<organism evidence="2 3">
    <name type="scientific">Wuchereria bancrofti</name>
    <dbReference type="NCBI Taxonomy" id="6293"/>
    <lineage>
        <taxon>Eukaryota</taxon>
        <taxon>Metazoa</taxon>
        <taxon>Ecdysozoa</taxon>
        <taxon>Nematoda</taxon>
        <taxon>Chromadorea</taxon>
        <taxon>Rhabditida</taxon>
        <taxon>Spirurina</taxon>
        <taxon>Spiruromorpha</taxon>
        <taxon>Filarioidea</taxon>
        <taxon>Onchocercidae</taxon>
        <taxon>Wuchereria</taxon>
    </lineage>
</organism>
<feature type="transmembrane region" description="Helical" evidence="1">
    <location>
        <begin position="7"/>
        <end position="31"/>
    </location>
</feature>
<keyword evidence="1" id="KW-0812">Transmembrane</keyword>
<reference evidence="2" key="2">
    <citation type="journal article" date="2016" name="Mol. Ecol.">
        <title>Population genomics of the filarial nematode parasite Wuchereria bancrofti from mosquitoes.</title>
        <authorList>
            <person name="Small S.T."/>
            <person name="Reimer L.J."/>
            <person name="Tisch D.J."/>
            <person name="King C.L."/>
            <person name="Christensen B.M."/>
            <person name="Siba P.M."/>
            <person name="Kazura J.W."/>
            <person name="Serre D."/>
            <person name="Zimmerman P.A."/>
        </authorList>
    </citation>
    <scope>NUCLEOTIDE SEQUENCE</scope>
    <source>
        <strain evidence="2">pt0022</strain>
    </source>
</reference>
<name>A0AAF5PWY4_WUCBA</name>
<keyword evidence="1" id="KW-0472">Membrane</keyword>
<evidence type="ECO:0000313" key="3">
    <source>
        <dbReference type="WBParaSite" id="mrna-Wban_06827"/>
    </source>
</evidence>
<evidence type="ECO:0000313" key="2">
    <source>
        <dbReference type="Proteomes" id="UP000093561"/>
    </source>
</evidence>
<proteinExistence type="predicted"/>
<dbReference type="WBParaSite" id="mrna-Wban_06827">
    <property type="protein sequence ID" value="mrna-Wban_06827"/>
    <property type="gene ID" value="Wban_06827"/>
</dbReference>
<dbReference type="AlphaFoldDB" id="A0AAF5PWY4"/>
<reference evidence="2" key="1">
    <citation type="submission" date="2015-03" db="EMBL/GenBank/DDBJ databases">
        <title>Wuchereria bancrofti Genome Sequencing Papua New Guinea Strain.</title>
        <authorList>
            <person name="Small S.T."/>
            <person name="Serre D."/>
            <person name="Zimmerman P.A."/>
        </authorList>
    </citation>
    <scope>NUCLEOTIDE SEQUENCE [LARGE SCALE GENOMIC DNA]</scope>
    <source>
        <strain evidence="2">pt0022</strain>
    </source>
</reference>
<dbReference type="Proteomes" id="UP000093561">
    <property type="component" value="Unassembled WGS sequence"/>
</dbReference>
<evidence type="ECO:0000256" key="1">
    <source>
        <dbReference type="SAM" id="Phobius"/>
    </source>
</evidence>
<accession>A0AAF5PWY4</accession>
<protein>
    <submittedName>
        <fullName evidence="3">Uncharacterized protein</fullName>
    </submittedName>
</protein>
<sequence length="98" mass="10732">MLPGAMFVVLAVVVVVVAVVVVFVVVVAVVVVAVVVVAVVVVVVVAVVVVAAVSIDSLVDYFLYSKIKKKMFHFFFCLILKNAHCHKNCKMKEYNVFY</sequence>
<keyword evidence="1" id="KW-1133">Transmembrane helix</keyword>
<reference evidence="3" key="3">
    <citation type="submission" date="2024-02" db="UniProtKB">
        <authorList>
            <consortium name="WormBaseParasite"/>
        </authorList>
    </citation>
    <scope>IDENTIFICATION</scope>
    <source>
        <strain evidence="3">pt0022</strain>
    </source>
</reference>
<feature type="transmembrane region" description="Helical" evidence="1">
    <location>
        <begin position="37"/>
        <end position="63"/>
    </location>
</feature>